<proteinExistence type="predicted"/>
<evidence type="ECO:0000313" key="6">
    <source>
        <dbReference type="EMBL" id="KAK5532219.1"/>
    </source>
</evidence>
<sequence>MTGTQASYCAGCNAQTSKTCQGCADASGFVDGATKTFYCGVQCQKADWQAHKKTCKRLKSHKNLYQAGKVLRVLWLAFRTYSMFNNIDKVQIEGDNITFWRTQGFYAGDLVLGPFAHHLFADEKIKEAVLDCGACSHVYSIDYIVRSLLSEVNLDLVNKRYGIVYFYRKNASSPYKECTSTNWFKTPTGERFQIQADDRDPTIHQVFRARLKATKEYFAIDLSNAQFGFFDTVIPWEKYLSERVDGVRAINPLGTYDPVKWVGWGLETIRDLDLKTFTALRLEQLLESWQSENDLTTARLIAMSGTPFADKCAELEKHLDNGLTQSWKQAERFCELAMGARYVPDGNDSWLETFQFLQKAGLLDKASSPNNHRWLQSSKLLFRRPAPSLPT</sequence>
<organism evidence="6 7">
    <name type="scientific">Vermiconidia calcicola</name>
    <dbReference type="NCBI Taxonomy" id="1690605"/>
    <lineage>
        <taxon>Eukaryota</taxon>
        <taxon>Fungi</taxon>
        <taxon>Dikarya</taxon>
        <taxon>Ascomycota</taxon>
        <taxon>Pezizomycotina</taxon>
        <taxon>Dothideomycetes</taxon>
        <taxon>Dothideomycetidae</taxon>
        <taxon>Mycosphaerellales</taxon>
        <taxon>Extremaceae</taxon>
        <taxon>Vermiconidia</taxon>
    </lineage>
</organism>
<dbReference type="InterPro" id="IPR002893">
    <property type="entry name" value="Znf_MYND"/>
</dbReference>
<keyword evidence="2 4" id="KW-0863">Zinc-finger</keyword>
<evidence type="ECO:0000256" key="2">
    <source>
        <dbReference type="ARBA" id="ARBA00022771"/>
    </source>
</evidence>
<reference evidence="6 7" key="1">
    <citation type="submission" date="2023-06" db="EMBL/GenBank/DDBJ databases">
        <title>Black Yeasts Isolated from many extreme environments.</title>
        <authorList>
            <person name="Coleine C."/>
            <person name="Stajich J.E."/>
            <person name="Selbmann L."/>
        </authorList>
    </citation>
    <scope>NUCLEOTIDE SEQUENCE [LARGE SCALE GENOMIC DNA]</scope>
    <source>
        <strain evidence="6 7">CCFEE 5887</strain>
    </source>
</reference>
<dbReference type="Proteomes" id="UP001345827">
    <property type="component" value="Unassembled WGS sequence"/>
</dbReference>
<evidence type="ECO:0000256" key="3">
    <source>
        <dbReference type="ARBA" id="ARBA00022833"/>
    </source>
</evidence>
<accession>A0AAV9PYJ2</accession>
<keyword evidence="3" id="KW-0862">Zinc</keyword>
<evidence type="ECO:0000313" key="7">
    <source>
        <dbReference type="Proteomes" id="UP001345827"/>
    </source>
</evidence>
<name>A0AAV9PYJ2_9PEZI</name>
<dbReference type="PROSITE" id="PS50865">
    <property type="entry name" value="ZF_MYND_2"/>
    <property type="match status" value="1"/>
</dbReference>
<dbReference type="EMBL" id="JAXLQG010000015">
    <property type="protein sequence ID" value="KAK5532219.1"/>
    <property type="molecule type" value="Genomic_DNA"/>
</dbReference>
<keyword evidence="7" id="KW-1185">Reference proteome</keyword>
<evidence type="ECO:0000256" key="4">
    <source>
        <dbReference type="PROSITE-ProRule" id="PRU00134"/>
    </source>
</evidence>
<dbReference type="SUPFAM" id="SSF144232">
    <property type="entry name" value="HIT/MYND zinc finger-like"/>
    <property type="match status" value="1"/>
</dbReference>
<feature type="domain" description="MYND-type" evidence="5">
    <location>
        <begin position="9"/>
        <end position="55"/>
    </location>
</feature>
<gene>
    <name evidence="6" type="ORF">LTR25_007751</name>
</gene>
<evidence type="ECO:0000259" key="5">
    <source>
        <dbReference type="PROSITE" id="PS50865"/>
    </source>
</evidence>
<evidence type="ECO:0000256" key="1">
    <source>
        <dbReference type="ARBA" id="ARBA00022723"/>
    </source>
</evidence>
<keyword evidence="1" id="KW-0479">Metal-binding</keyword>
<dbReference type="GO" id="GO:0008270">
    <property type="term" value="F:zinc ion binding"/>
    <property type="evidence" value="ECO:0007669"/>
    <property type="project" value="UniProtKB-KW"/>
</dbReference>
<comment type="caution">
    <text evidence="6">The sequence shown here is derived from an EMBL/GenBank/DDBJ whole genome shotgun (WGS) entry which is preliminary data.</text>
</comment>
<protein>
    <recommendedName>
        <fullName evidence="5">MYND-type domain-containing protein</fullName>
    </recommendedName>
</protein>
<dbReference type="AlphaFoldDB" id="A0AAV9PYJ2"/>
<dbReference type="Pfam" id="PF01753">
    <property type="entry name" value="zf-MYND"/>
    <property type="match status" value="1"/>
</dbReference>
<dbReference type="Gene3D" id="6.10.140.2220">
    <property type="match status" value="1"/>
</dbReference>